<dbReference type="SUPFAM" id="SSF53448">
    <property type="entry name" value="Nucleotide-diphospho-sugar transferases"/>
    <property type="match status" value="1"/>
</dbReference>
<evidence type="ECO:0000313" key="1">
    <source>
        <dbReference type="EMBL" id="MPL68068.1"/>
    </source>
</evidence>
<evidence type="ECO:0008006" key="2">
    <source>
        <dbReference type="Google" id="ProtNLM"/>
    </source>
</evidence>
<dbReference type="Gene3D" id="3.90.550.10">
    <property type="entry name" value="Spore Coat Polysaccharide Biosynthesis Protein SpsA, Chain A"/>
    <property type="match status" value="1"/>
</dbReference>
<protein>
    <recommendedName>
        <fullName evidence="2">Glycosyltransferase 2-like domain-containing protein</fullName>
    </recommendedName>
</protein>
<name>A0A644TM78_9ZZZZ</name>
<reference evidence="1" key="1">
    <citation type="submission" date="2019-08" db="EMBL/GenBank/DDBJ databases">
        <authorList>
            <person name="Kucharzyk K."/>
            <person name="Murdoch R.W."/>
            <person name="Higgins S."/>
            <person name="Loffler F."/>
        </authorList>
    </citation>
    <scope>NUCLEOTIDE SEQUENCE</scope>
</reference>
<gene>
    <name evidence="1" type="ORF">SDC9_13781</name>
</gene>
<accession>A0A644TM78</accession>
<dbReference type="AlphaFoldDB" id="A0A644TM78"/>
<sequence>MDDFILTTPVAFFIFNRPDTTEQVFEQIRQAKPVKLLVIADGPRSTHPTDVEKCAITQAIIDKVDWECEVLTNYSEKNLGCKTRMSTGLDWVLSTVKEAIILEHDTLPHPSFFRYCQELLTKYRDDERIMTISGCNFQFAKKRTDYSYYFSHCVHCWGWATWRRAWQYYDVSMSLWPEIANGQWLTAILSQDVGLIYWQKIFDLTYHGYINTWDYQWVFNCWSQNGLCILPNVNLVSNIGFSTEGTHTTNTSSQVANLPVQPMNFPLLHPLFMLRNTEADDFTQQLYNSGEM</sequence>
<dbReference type="EMBL" id="VSSQ01000040">
    <property type="protein sequence ID" value="MPL68068.1"/>
    <property type="molecule type" value="Genomic_DNA"/>
</dbReference>
<organism evidence="1">
    <name type="scientific">bioreactor metagenome</name>
    <dbReference type="NCBI Taxonomy" id="1076179"/>
    <lineage>
        <taxon>unclassified sequences</taxon>
        <taxon>metagenomes</taxon>
        <taxon>ecological metagenomes</taxon>
    </lineage>
</organism>
<proteinExistence type="predicted"/>
<dbReference type="InterPro" id="IPR029044">
    <property type="entry name" value="Nucleotide-diphossugar_trans"/>
</dbReference>
<comment type="caution">
    <text evidence="1">The sequence shown here is derived from an EMBL/GenBank/DDBJ whole genome shotgun (WGS) entry which is preliminary data.</text>
</comment>